<reference evidence="1" key="1">
    <citation type="submission" date="2014-12" db="EMBL/GenBank/DDBJ databases">
        <title>Insight into the proteome of Arion vulgaris.</title>
        <authorList>
            <person name="Aradska J."/>
            <person name="Bulat T."/>
            <person name="Smidak R."/>
            <person name="Sarate P."/>
            <person name="Gangsoo J."/>
            <person name="Sialana F."/>
            <person name="Bilban M."/>
            <person name="Lubec G."/>
        </authorList>
    </citation>
    <scope>NUCLEOTIDE SEQUENCE</scope>
    <source>
        <tissue evidence="1">Skin</tissue>
    </source>
</reference>
<feature type="non-terminal residue" evidence="1">
    <location>
        <position position="1"/>
    </location>
</feature>
<proteinExistence type="predicted"/>
<organism evidence="1">
    <name type="scientific">Arion vulgaris</name>
    <dbReference type="NCBI Taxonomy" id="1028688"/>
    <lineage>
        <taxon>Eukaryota</taxon>
        <taxon>Metazoa</taxon>
        <taxon>Spiralia</taxon>
        <taxon>Lophotrochozoa</taxon>
        <taxon>Mollusca</taxon>
        <taxon>Gastropoda</taxon>
        <taxon>Heterobranchia</taxon>
        <taxon>Euthyneura</taxon>
        <taxon>Panpulmonata</taxon>
        <taxon>Eupulmonata</taxon>
        <taxon>Stylommatophora</taxon>
        <taxon>Helicina</taxon>
        <taxon>Arionoidea</taxon>
        <taxon>Arionidae</taxon>
        <taxon>Arion</taxon>
    </lineage>
</organism>
<gene>
    <name evidence="1" type="primary">ORF219228</name>
</gene>
<name>A0A0B7C0C7_9EUPU</name>
<dbReference type="EMBL" id="HACG01051771">
    <property type="protein sequence ID" value="CEK98642.1"/>
    <property type="molecule type" value="Transcribed_RNA"/>
</dbReference>
<dbReference type="AlphaFoldDB" id="A0A0B7C0C7"/>
<evidence type="ECO:0000313" key="1">
    <source>
        <dbReference type="EMBL" id="CEK98642.1"/>
    </source>
</evidence>
<feature type="non-terminal residue" evidence="1">
    <location>
        <position position="73"/>
    </location>
</feature>
<sequence>GKHTLKAESLSDQKRSLNNYFSKLAKAPAHILDCDILTGPLRSGTLVNQPKSASITHATSSTTISHAQAVFIQ</sequence>
<accession>A0A0B7C0C7</accession>
<protein>
    <submittedName>
        <fullName evidence="1">Uncharacterized protein</fullName>
    </submittedName>
</protein>